<proteinExistence type="inferred from homology"/>
<keyword evidence="6" id="KW-1185">Reference proteome</keyword>
<name>A0A6M8HX18_9PROT</name>
<evidence type="ECO:0000313" key="6">
    <source>
        <dbReference type="Proteomes" id="UP000500767"/>
    </source>
</evidence>
<dbReference type="CDD" id="cd04673">
    <property type="entry name" value="NUDIX_ADPRase"/>
    <property type="match status" value="1"/>
</dbReference>
<evidence type="ECO:0000256" key="2">
    <source>
        <dbReference type="ARBA" id="ARBA00022801"/>
    </source>
</evidence>
<dbReference type="InterPro" id="IPR020084">
    <property type="entry name" value="NUDIX_hydrolase_CS"/>
</dbReference>
<dbReference type="Proteomes" id="UP000500767">
    <property type="component" value="Chromosome"/>
</dbReference>
<dbReference type="KEGG" id="lck:HN018_18735"/>
<sequence>MTELIAPVAAVISVVVRRGQVLLVRRANPPDQGLWGFPGGRMEAGETMFAAVERELLEETGIRAHAGRLVDGFDLLDHAPDGTLRAHFVLLVIACDWIVGTPVAGDDALDAAWFDLDGLRDNDPRFSERVAAIARKAHEASA</sequence>
<feature type="domain" description="Nudix hydrolase" evidence="4">
    <location>
        <begin position="6"/>
        <end position="136"/>
    </location>
</feature>
<evidence type="ECO:0000256" key="3">
    <source>
        <dbReference type="RuleBase" id="RU003476"/>
    </source>
</evidence>
<protein>
    <submittedName>
        <fullName evidence="5">NUDIX hydrolase</fullName>
    </submittedName>
</protein>
<dbReference type="InterPro" id="IPR015797">
    <property type="entry name" value="NUDIX_hydrolase-like_dom_sf"/>
</dbReference>
<accession>A0A6M8HX18</accession>
<organism evidence="5 6">
    <name type="scientific">Lichenicola cladoniae</name>
    <dbReference type="NCBI Taxonomy" id="1484109"/>
    <lineage>
        <taxon>Bacteria</taxon>
        <taxon>Pseudomonadati</taxon>
        <taxon>Pseudomonadota</taxon>
        <taxon>Alphaproteobacteria</taxon>
        <taxon>Acetobacterales</taxon>
        <taxon>Acetobacteraceae</taxon>
        <taxon>Lichenicola</taxon>
    </lineage>
</organism>
<evidence type="ECO:0000256" key="1">
    <source>
        <dbReference type="ARBA" id="ARBA00001946"/>
    </source>
</evidence>
<dbReference type="PRINTS" id="PR00502">
    <property type="entry name" value="NUDIXFAMILY"/>
</dbReference>
<dbReference type="Gene3D" id="3.90.79.10">
    <property type="entry name" value="Nucleoside Triphosphate Pyrophosphohydrolase"/>
    <property type="match status" value="1"/>
</dbReference>
<dbReference type="PROSITE" id="PS00893">
    <property type="entry name" value="NUDIX_BOX"/>
    <property type="match status" value="1"/>
</dbReference>
<gene>
    <name evidence="5" type="ORF">HN018_18735</name>
</gene>
<dbReference type="GO" id="GO:0016787">
    <property type="term" value="F:hydrolase activity"/>
    <property type="evidence" value="ECO:0007669"/>
    <property type="project" value="UniProtKB-KW"/>
</dbReference>
<dbReference type="EMBL" id="CP053708">
    <property type="protein sequence ID" value="QKE92796.1"/>
    <property type="molecule type" value="Genomic_DNA"/>
</dbReference>
<dbReference type="InterPro" id="IPR020476">
    <property type="entry name" value="Nudix_hydrolase"/>
</dbReference>
<dbReference type="PROSITE" id="PS51462">
    <property type="entry name" value="NUDIX"/>
    <property type="match status" value="1"/>
</dbReference>
<dbReference type="AlphaFoldDB" id="A0A6M8HX18"/>
<evidence type="ECO:0000259" key="4">
    <source>
        <dbReference type="PROSITE" id="PS51462"/>
    </source>
</evidence>
<comment type="cofactor">
    <cofactor evidence="1">
        <name>Mg(2+)</name>
        <dbReference type="ChEBI" id="CHEBI:18420"/>
    </cofactor>
</comment>
<dbReference type="PANTHER" id="PTHR43736:SF1">
    <property type="entry name" value="DIHYDRONEOPTERIN TRIPHOSPHATE DIPHOSPHATASE"/>
    <property type="match status" value="1"/>
</dbReference>
<evidence type="ECO:0000313" key="5">
    <source>
        <dbReference type="EMBL" id="QKE92796.1"/>
    </source>
</evidence>
<dbReference type="PANTHER" id="PTHR43736">
    <property type="entry name" value="ADP-RIBOSE PYROPHOSPHATASE"/>
    <property type="match status" value="1"/>
</dbReference>
<dbReference type="Pfam" id="PF00293">
    <property type="entry name" value="NUDIX"/>
    <property type="match status" value="1"/>
</dbReference>
<reference evidence="5 6" key="1">
    <citation type="journal article" date="2014" name="World J. Microbiol. Biotechnol.">
        <title>Biodiversity and physiological characteristics of Antarctic and Arctic lichens-associated bacteria.</title>
        <authorList>
            <person name="Lee Y.M."/>
            <person name="Kim E.H."/>
            <person name="Lee H.K."/>
            <person name="Hong S.G."/>
        </authorList>
    </citation>
    <scope>NUCLEOTIDE SEQUENCE [LARGE SCALE GENOMIC DNA]</scope>
    <source>
        <strain evidence="5 6">PAMC 26569</strain>
    </source>
</reference>
<dbReference type="SUPFAM" id="SSF55811">
    <property type="entry name" value="Nudix"/>
    <property type="match status" value="1"/>
</dbReference>
<dbReference type="InterPro" id="IPR000086">
    <property type="entry name" value="NUDIX_hydrolase_dom"/>
</dbReference>
<keyword evidence="2 3" id="KW-0378">Hydrolase</keyword>
<comment type="similarity">
    <text evidence="3">Belongs to the Nudix hydrolase family.</text>
</comment>